<dbReference type="InterPro" id="IPR021796">
    <property type="entry name" value="Tll0287-like_dom"/>
</dbReference>
<evidence type="ECO:0000313" key="2">
    <source>
        <dbReference type="EMBL" id="KKK69518.1"/>
    </source>
</evidence>
<organism evidence="2">
    <name type="scientific">marine sediment metagenome</name>
    <dbReference type="NCBI Taxonomy" id="412755"/>
    <lineage>
        <taxon>unclassified sequences</taxon>
        <taxon>metagenomes</taxon>
        <taxon>ecological metagenomes</taxon>
    </lineage>
</organism>
<reference evidence="2" key="1">
    <citation type="journal article" date="2015" name="Nature">
        <title>Complex archaea that bridge the gap between prokaryotes and eukaryotes.</title>
        <authorList>
            <person name="Spang A."/>
            <person name="Saw J.H."/>
            <person name="Jorgensen S.L."/>
            <person name="Zaremba-Niedzwiedzka K."/>
            <person name="Martijn J."/>
            <person name="Lind A.E."/>
            <person name="van Eijk R."/>
            <person name="Schleper C."/>
            <person name="Guy L."/>
            <person name="Ettema T.J."/>
        </authorList>
    </citation>
    <scope>NUCLEOTIDE SEQUENCE</scope>
</reference>
<gene>
    <name evidence="2" type="ORF">LCGC14_2933230</name>
</gene>
<dbReference type="EMBL" id="LAZR01058609">
    <property type="protein sequence ID" value="KKK69518.1"/>
    <property type="molecule type" value="Genomic_DNA"/>
</dbReference>
<dbReference type="AlphaFoldDB" id="A0A0F8XKS3"/>
<dbReference type="Pfam" id="PF11845">
    <property type="entry name" value="Tll0287-like"/>
    <property type="match status" value="1"/>
</dbReference>
<name>A0A0F8XKS3_9ZZZZ</name>
<comment type="caution">
    <text evidence="2">The sequence shown here is derived from an EMBL/GenBank/DDBJ whole genome shotgun (WGS) entry which is preliminary data.</text>
</comment>
<feature type="non-terminal residue" evidence="2">
    <location>
        <position position="1"/>
    </location>
</feature>
<feature type="domain" description="Tll0287-like" evidence="1">
    <location>
        <begin position="7"/>
        <end position="227"/>
    </location>
</feature>
<evidence type="ECO:0000259" key="1">
    <source>
        <dbReference type="Pfam" id="PF11845"/>
    </source>
</evidence>
<sequence>VFTVDEKDLEKQADLVAKLMVSCRAIIAQNQELINDPEKGDKGFTGEIYVRKVKEHFKNATGIDVFESDVSSSDPVKKTLGTLLCCAREVIDESQKVINMKGKGFKKIIPAVVGRRTGYKFNKVMGNGYYLKQTSMKYRNPANHPDILEAKYLKEFEETGHQKGKGKGKVIIISDGSKVYRYMLPVYVEPACLKCHGEPKGERDISGHIKEGYKEGEVRGAISVMIPYSSTNLVQSK</sequence>
<dbReference type="Gene3D" id="3.30.450.290">
    <property type="match status" value="1"/>
</dbReference>
<accession>A0A0F8XKS3</accession>
<proteinExistence type="predicted"/>
<protein>
    <recommendedName>
        <fullName evidence="1">Tll0287-like domain-containing protein</fullName>
    </recommendedName>
</protein>